<dbReference type="GO" id="GO:0005524">
    <property type="term" value="F:ATP binding"/>
    <property type="evidence" value="ECO:0007669"/>
    <property type="project" value="UniProtKB-KW"/>
</dbReference>
<accession>A0A7G9QZR0</accession>
<gene>
    <name evidence="6" type="ORF">H9L10_11140</name>
</gene>
<dbReference type="InterPro" id="IPR017871">
    <property type="entry name" value="ABC_transporter-like_CS"/>
</dbReference>
<dbReference type="RefSeq" id="WP_166102657.1">
    <property type="nucleotide sequence ID" value="NZ_BMMY01000008.1"/>
</dbReference>
<reference evidence="6 7" key="1">
    <citation type="submission" date="2020-08" db="EMBL/GenBank/DDBJ databases">
        <title>Genome sequence of Phycicoccus endophyticus JCM 31784T.</title>
        <authorList>
            <person name="Hyun D.-W."/>
            <person name="Bae J.-W."/>
        </authorList>
    </citation>
    <scope>NUCLEOTIDE SEQUENCE [LARGE SCALE GENOMIC DNA]</scope>
    <source>
        <strain evidence="6 7">JCM 31784</strain>
    </source>
</reference>
<keyword evidence="2" id="KW-0813">Transport</keyword>
<dbReference type="GO" id="GO:0016887">
    <property type="term" value="F:ATP hydrolysis activity"/>
    <property type="evidence" value="ECO:0007669"/>
    <property type="project" value="InterPro"/>
</dbReference>
<dbReference type="Proteomes" id="UP000515976">
    <property type="component" value="Chromosome"/>
</dbReference>
<dbReference type="PROSITE" id="PS50893">
    <property type="entry name" value="ABC_TRANSPORTER_2"/>
    <property type="match status" value="1"/>
</dbReference>
<comment type="similarity">
    <text evidence="1">Belongs to the ABC transporter superfamily.</text>
</comment>
<evidence type="ECO:0000256" key="1">
    <source>
        <dbReference type="ARBA" id="ARBA00005417"/>
    </source>
</evidence>
<dbReference type="GO" id="GO:0055085">
    <property type="term" value="P:transmembrane transport"/>
    <property type="evidence" value="ECO:0007669"/>
    <property type="project" value="UniProtKB-ARBA"/>
</dbReference>
<dbReference type="KEGG" id="pei:H9L10_11140"/>
<protein>
    <submittedName>
        <fullName evidence="6">ABC transporter ATP-binding protein</fullName>
    </submittedName>
</protein>
<keyword evidence="4 6" id="KW-0067">ATP-binding</keyword>
<evidence type="ECO:0000256" key="4">
    <source>
        <dbReference type="ARBA" id="ARBA00022840"/>
    </source>
</evidence>
<dbReference type="SMART" id="SM00382">
    <property type="entry name" value="AAA"/>
    <property type="match status" value="1"/>
</dbReference>
<proteinExistence type="inferred from homology"/>
<dbReference type="Pfam" id="PF00005">
    <property type="entry name" value="ABC_tran"/>
    <property type="match status" value="1"/>
</dbReference>
<organism evidence="6 7">
    <name type="scientific">Phycicoccus endophyticus</name>
    <dbReference type="NCBI Taxonomy" id="1690220"/>
    <lineage>
        <taxon>Bacteria</taxon>
        <taxon>Bacillati</taxon>
        <taxon>Actinomycetota</taxon>
        <taxon>Actinomycetes</taxon>
        <taxon>Micrococcales</taxon>
        <taxon>Intrasporangiaceae</taxon>
        <taxon>Phycicoccus</taxon>
    </lineage>
</organism>
<evidence type="ECO:0000256" key="3">
    <source>
        <dbReference type="ARBA" id="ARBA00022741"/>
    </source>
</evidence>
<feature type="domain" description="ABC transporter" evidence="5">
    <location>
        <begin position="7"/>
        <end position="249"/>
    </location>
</feature>
<dbReference type="PANTHER" id="PTHR43776:SF7">
    <property type="entry name" value="D,D-DIPEPTIDE TRANSPORT ATP-BINDING PROTEIN DDPF-RELATED"/>
    <property type="match status" value="1"/>
</dbReference>
<evidence type="ECO:0000313" key="7">
    <source>
        <dbReference type="Proteomes" id="UP000515976"/>
    </source>
</evidence>
<evidence type="ECO:0000259" key="5">
    <source>
        <dbReference type="PROSITE" id="PS50893"/>
    </source>
</evidence>
<dbReference type="AlphaFoldDB" id="A0A7G9QZR0"/>
<dbReference type="SUPFAM" id="SSF52540">
    <property type="entry name" value="P-loop containing nucleoside triphosphate hydrolases"/>
    <property type="match status" value="1"/>
</dbReference>
<evidence type="ECO:0000313" key="6">
    <source>
        <dbReference type="EMBL" id="QNN48835.1"/>
    </source>
</evidence>
<dbReference type="InterPro" id="IPR003439">
    <property type="entry name" value="ABC_transporter-like_ATP-bd"/>
</dbReference>
<dbReference type="InterPro" id="IPR027417">
    <property type="entry name" value="P-loop_NTPase"/>
</dbReference>
<name>A0A7G9QZR0_9MICO</name>
<dbReference type="PANTHER" id="PTHR43776">
    <property type="entry name" value="TRANSPORT ATP-BINDING PROTEIN"/>
    <property type="match status" value="1"/>
</dbReference>
<dbReference type="PROSITE" id="PS00211">
    <property type="entry name" value="ABC_TRANSPORTER_1"/>
    <property type="match status" value="1"/>
</dbReference>
<evidence type="ECO:0000256" key="2">
    <source>
        <dbReference type="ARBA" id="ARBA00022448"/>
    </source>
</evidence>
<dbReference type="InterPro" id="IPR050319">
    <property type="entry name" value="ABC_transp_ATP-bind"/>
</dbReference>
<keyword evidence="7" id="KW-1185">Reference proteome</keyword>
<keyword evidence="3" id="KW-0547">Nucleotide-binding</keyword>
<dbReference type="InterPro" id="IPR003593">
    <property type="entry name" value="AAA+_ATPase"/>
</dbReference>
<dbReference type="CDD" id="cd03257">
    <property type="entry name" value="ABC_NikE_OppD_transporters"/>
    <property type="match status" value="1"/>
</dbReference>
<sequence>MSARALVEVEDLEVVLGTGTHRTHALRGVSLTVQEGTSVGLVGESGSGKSTLAKALCGEVPVAGGTIWVGGGEPVAGPHRHTRPQPTMLQMIPQDPYSSLDPRHTAGQAIAEALDPRRPRVRRHRDTIVEWLERVGLPAGSIEKYPHEFSGGQRQRIAIARALCVRPRVIVADEITSALDVSVQAEILELLAELRVDLGLTMLFISHNLAVVKHVCDRVAVIYHGSLVETGDVEDVFTRPREQYTQRLLDSVPGAPGFTLEGD</sequence>
<dbReference type="EMBL" id="CP060712">
    <property type="protein sequence ID" value="QNN48835.1"/>
    <property type="molecule type" value="Genomic_DNA"/>
</dbReference>
<dbReference type="Gene3D" id="3.40.50.300">
    <property type="entry name" value="P-loop containing nucleotide triphosphate hydrolases"/>
    <property type="match status" value="1"/>
</dbReference>